<keyword evidence="2 4" id="KW-0547">Nucleotide-binding</keyword>
<dbReference type="Gene3D" id="3.30.470.20">
    <property type="entry name" value="ATP-grasp fold, B domain"/>
    <property type="match status" value="1"/>
</dbReference>
<dbReference type="InterPro" id="IPR013815">
    <property type="entry name" value="ATP_grasp_subdomain_1"/>
</dbReference>
<name>A0A1Y4QWT6_9ENTE</name>
<evidence type="ECO:0000256" key="1">
    <source>
        <dbReference type="ARBA" id="ARBA00022598"/>
    </source>
</evidence>
<reference evidence="7" key="1">
    <citation type="submission" date="2017-04" db="EMBL/GenBank/DDBJ databases">
        <title>Function of individual gut microbiota members based on whole genome sequencing of pure cultures obtained from chicken caecum.</title>
        <authorList>
            <person name="Medvecky M."/>
            <person name="Cejkova D."/>
            <person name="Polansky O."/>
            <person name="Karasova D."/>
            <person name="Kubasova T."/>
            <person name="Cizek A."/>
            <person name="Rychlik I."/>
        </authorList>
    </citation>
    <scope>NUCLEOTIDE SEQUENCE [LARGE SCALE GENOMIC DNA]</scope>
    <source>
        <strain evidence="7">An144</strain>
    </source>
</reference>
<dbReference type="GO" id="GO:0046872">
    <property type="term" value="F:metal ion binding"/>
    <property type="evidence" value="ECO:0007669"/>
    <property type="project" value="InterPro"/>
</dbReference>
<sequence length="402" mass="46711">MKDMRDRVLIIGYDSQMIDYFLGLNYHVDSVLDYYDVIDGMDEIKDNERRFFVDDAADSAQVVNKLMEILPLDASYSSVITRYEGTMTTAAVVKELFSFPREISLGNCIYRNKAFQKNVIKEFLSVAEFKVLRTFESVENFEFEYPVVCKPKNGQGTVNTIKINNREELIKEINSFWNKKTIEILVEKLIEGEEYHVDGWICKGQLQKFLISKYNEPVLNVVNTARLSSVQVECSSFMYNEVEEILRELIQELSIVSGVFHMEFFKNKQGELIFSELAMRPGGGKIVNIFELKTGINLIDVLCSLEQGNDFYNKFDVDDKQVYGFSFLPFPKKKVDLENLKTDLITTFKEIVTVDIEWLDNEYPKVINNSYTRFGQIVVRSSTSNSLAKIIKKILEYYDRRY</sequence>
<dbReference type="Pfam" id="PF13535">
    <property type="entry name" value="ATP-grasp_4"/>
    <property type="match status" value="1"/>
</dbReference>
<dbReference type="Gene3D" id="3.30.1490.20">
    <property type="entry name" value="ATP-grasp fold, A domain"/>
    <property type="match status" value="1"/>
</dbReference>
<dbReference type="InterPro" id="IPR011761">
    <property type="entry name" value="ATP-grasp"/>
</dbReference>
<protein>
    <recommendedName>
        <fullName evidence="5">ATP-grasp domain-containing protein</fullName>
    </recommendedName>
</protein>
<dbReference type="PANTHER" id="PTHR43585:SF2">
    <property type="entry name" value="ATP-GRASP ENZYME FSQD"/>
    <property type="match status" value="1"/>
</dbReference>
<dbReference type="SUPFAM" id="SSF56059">
    <property type="entry name" value="Glutathione synthetase ATP-binding domain-like"/>
    <property type="match status" value="1"/>
</dbReference>
<dbReference type="AlphaFoldDB" id="A0A1Y4QWT6"/>
<dbReference type="Proteomes" id="UP000196074">
    <property type="component" value="Unassembled WGS sequence"/>
</dbReference>
<evidence type="ECO:0000256" key="3">
    <source>
        <dbReference type="ARBA" id="ARBA00022840"/>
    </source>
</evidence>
<dbReference type="EMBL" id="NFLC01000017">
    <property type="protein sequence ID" value="OUQ09759.1"/>
    <property type="molecule type" value="Genomic_DNA"/>
</dbReference>
<dbReference type="PANTHER" id="PTHR43585">
    <property type="entry name" value="FUMIPYRROLE BIOSYNTHESIS PROTEIN C"/>
    <property type="match status" value="1"/>
</dbReference>
<evidence type="ECO:0000313" key="7">
    <source>
        <dbReference type="Proteomes" id="UP000196074"/>
    </source>
</evidence>
<accession>A0A1Y4QWT6</accession>
<dbReference type="InterPro" id="IPR052032">
    <property type="entry name" value="ATP-dep_AA_Ligase"/>
</dbReference>
<keyword evidence="3 4" id="KW-0067">ATP-binding</keyword>
<proteinExistence type="predicted"/>
<dbReference type="GO" id="GO:0016874">
    <property type="term" value="F:ligase activity"/>
    <property type="evidence" value="ECO:0007669"/>
    <property type="project" value="UniProtKB-KW"/>
</dbReference>
<dbReference type="GO" id="GO:0005524">
    <property type="term" value="F:ATP binding"/>
    <property type="evidence" value="ECO:0007669"/>
    <property type="project" value="UniProtKB-UniRule"/>
</dbReference>
<evidence type="ECO:0000256" key="4">
    <source>
        <dbReference type="PROSITE-ProRule" id="PRU00409"/>
    </source>
</evidence>
<evidence type="ECO:0000259" key="5">
    <source>
        <dbReference type="PROSITE" id="PS50975"/>
    </source>
</evidence>
<gene>
    <name evidence="6" type="ORF">B5E88_08920</name>
</gene>
<organism evidence="6 7">
    <name type="scientific">Enterococcus cecorum</name>
    <dbReference type="NCBI Taxonomy" id="44008"/>
    <lineage>
        <taxon>Bacteria</taxon>
        <taxon>Bacillati</taxon>
        <taxon>Bacillota</taxon>
        <taxon>Bacilli</taxon>
        <taxon>Lactobacillales</taxon>
        <taxon>Enterococcaceae</taxon>
        <taxon>Enterococcus</taxon>
    </lineage>
</organism>
<keyword evidence="1" id="KW-0436">Ligase</keyword>
<evidence type="ECO:0000256" key="2">
    <source>
        <dbReference type="ARBA" id="ARBA00022741"/>
    </source>
</evidence>
<feature type="domain" description="ATP-grasp" evidence="5">
    <location>
        <begin position="116"/>
        <end position="307"/>
    </location>
</feature>
<evidence type="ECO:0000313" key="6">
    <source>
        <dbReference type="EMBL" id="OUQ09759.1"/>
    </source>
</evidence>
<dbReference type="PROSITE" id="PS50975">
    <property type="entry name" value="ATP_GRASP"/>
    <property type="match status" value="1"/>
</dbReference>
<comment type="caution">
    <text evidence="6">The sequence shown here is derived from an EMBL/GenBank/DDBJ whole genome shotgun (WGS) entry which is preliminary data.</text>
</comment>